<dbReference type="GO" id="GO:0003700">
    <property type="term" value="F:DNA-binding transcription factor activity"/>
    <property type="evidence" value="ECO:0007669"/>
    <property type="project" value="TreeGrafter"/>
</dbReference>
<evidence type="ECO:0000256" key="2">
    <source>
        <dbReference type="PROSITE-ProRule" id="PRU00335"/>
    </source>
</evidence>
<feature type="DNA-binding region" description="H-T-H motif" evidence="2">
    <location>
        <begin position="24"/>
        <end position="43"/>
    </location>
</feature>
<name>A0A852SP33_9MICO</name>
<dbReference type="PROSITE" id="PS50977">
    <property type="entry name" value="HTH_TETR_2"/>
    <property type="match status" value="1"/>
</dbReference>
<dbReference type="AlphaFoldDB" id="A0A852SP33"/>
<dbReference type="SUPFAM" id="SSF48498">
    <property type="entry name" value="Tetracyclin repressor-like, C-terminal domain"/>
    <property type="match status" value="1"/>
</dbReference>
<dbReference type="SUPFAM" id="SSF46689">
    <property type="entry name" value="Homeodomain-like"/>
    <property type="match status" value="1"/>
</dbReference>
<gene>
    <name evidence="4" type="ORF">BJ984_001691</name>
</gene>
<dbReference type="PANTHER" id="PTHR30055">
    <property type="entry name" value="HTH-TYPE TRANSCRIPTIONAL REGULATOR RUTR"/>
    <property type="match status" value="1"/>
</dbReference>
<dbReference type="Pfam" id="PF00440">
    <property type="entry name" value="TetR_N"/>
    <property type="match status" value="1"/>
</dbReference>
<dbReference type="InterPro" id="IPR001647">
    <property type="entry name" value="HTH_TetR"/>
</dbReference>
<dbReference type="Proteomes" id="UP000549913">
    <property type="component" value="Unassembled WGS sequence"/>
</dbReference>
<comment type="caution">
    <text evidence="4">The sequence shown here is derived from an EMBL/GenBank/DDBJ whole genome shotgun (WGS) entry which is preliminary data.</text>
</comment>
<sequence length="201" mass="22140">MESTRDRILASVTAMMRDGVERLSVRAVAAHAGVGASTLRHYFPTQRDLINAALTATYDAAMPDERIRDTSVPPRERLRECLWRLFEPFGTDDADAFAVWQSLFQAFPGADTTPDARAGYDLIVAQAERRVGAWLAILEEEGVLPPGDTERRVHLLLTVVDGLSIERALPHRPDYLVHQAATLAFAVDAVFDLPRSSASAI</sequence>
<organism evidence="4 5">
    <name type="scientific">Herbiconiux flava</name>
    <dbReference type="NCBI Taxonomy" id="881268"/>
    <lineage>
        <taxon>Bacteria</taxon>
        <taxon>Bacillati</taxon>
        <taxon>Actinomycetota</taxon>
        <taxon>Actinomycetes</taxon>
        <taxon>Micrococcales</taxon>
        <taxon>Microbacteriaceae</taxon>
        <taxon>Herbiconiux</taxon>
    </lineage>
</organism>
<keyword evidence="1 2" id="KW-0238">DNA-binding</keyword>
<feature type="domain" description="HTH tetR-type" evidence="3">
    <location>
        <begin position="1"/>
        <end position="61"/>
    </location>
</feature>
<dbReference type="InterPro" id="IPR009057">
    <property type="entry name" value="Homeodomain-like_sf"/>
</dbReference>
<dbReference type="EMBL" id="JACCBM010000001">
    <property type="protein sequence ID" value="NYD70533.1"/>
    <property type="molecule type" value="Genomic_DNA"/>
</dbReference>
<evidence type="ECO:0000313" key="4">
    <source>
        <dbReference type="EMBL" id="NYD70533.1"/>
    </source>
</evidence>
<dbReference type="InterPro" id="IPR036271">
    <property type="entry name" value="Tet_transcr_reg_TetR-rel_C_sf"/>
</dbReference>
<dbReference type="Gene3D" id="1.10.357.10">
    <property type="entry name" value="Tetracycline Repressor, domain 2"/>
    <property type="match status" value="1"/>
</dbReference>
<accession>A0A852SP33</accession>
<keyword evidence="5" id="KW-1185">Reference proteome</keyword>
<dbReference type="RefSeq" id="WP_179547642.1">
    <property type="nucleotide sequence ID" value="NZ_BSEW01000001.1"/>
</dbReference>
<evidence type="ECO:0000259" key="3">
    <source>
        <dbReference type="PROSITE" id="PS50977"/>
    </source>
</evidence>
<evidence type="ECO:0000256" key="1">
    <source>
        <dbReference type="ARBA" id="ARBA00023125"/>
    </source>
</evidence>
<dbReference type="PANTHER" id="PTHR30055:SF235">
    <property type="entry name" value="TRANSCRIPTIONAL REGULATORY PROTEIN"/>
    <property type="match status" value="1"/>
</dbReference>
<reference evidence="4 5" key="1">
    <citation type="submission" date="2020-07" db="EMBL/GenBank/DDBJ databases">
        <title>Sequencing the genomes of 1000 actinobacteria strains.</title>
        <authorList>
            <person name="Klenk H.-P."/>
        </authorList>
    </citation>
    <scope>NUCLEOTIDE SEQUENCE [LARGE SCALE GENOMIC DNA]</scope>
    <source>
        <strain evidence="4 5">DSM 26474</strain>
    </source>
</reference>
<protein>
    <submittedName>
        <fullName evidence="4">AcrR family transcriptional regulator</fullName>
    </submittedName>
</protein>
<dbReference type="InterPro" id="IPR050109">
    <property type="entry name" value="HTH-type_TetR-like_transc_reg"/>
</dbReference>
<evidence type="ECO:0000313" key="5">
    <source>
        <dbReference type="Proteomes" id="UP000549913"/>
    </source>
</evidence>
<proteinExistence type="predicted"/>
<dbReference type="GO" id="GO:0000976">
    <property type="term" value="F:transcription cis-regulatory region binding"/>
    <property type="evidence" value="ECO:0007669"/>
    <property type="project" value="TreeGrafter"/>
</dbReference>